<reference evidence="2" key="1">
    <citation type="journal article" date="2014" name="Int. J. Syst. Evol. Microbiol.">
        <title>Complete genome sequence of Corynebacterium casei LMG S-19264T (=DSM 44701T), isolated from a smear-ripened cheese.</title>
        <authorList>
            <consortium name="US DOE Joint Genome Institute (JGI-PGF)"/>
            <person name="Walter F."/>
            <person name="Albersmeier A."/>
            <person name="Kalinowski J."/>
            <person name="Ruckert C."/>
        </authorList>
    </citation>
    <scope>NUCLEOTIDE SEQUENCE</scope>
    <source>
        <strain evidence="2">KCTC 42097</strain>
    </source>
</reference>
<dbReference type="InterPro" id="IPR019632">
    <property type="entry name" value="DUF2497"/>
</dbReference>
<protein>
    <recommendedName>
        <fullName evidence="4">DUF2497 domain-containing protein</fullName>
    </recommendedName>
</protein>
<dbReference type="Pfam" id="PF10691">
    <property type="entry name" value="DUF2497"/>
    <property type="match status" value="1"/>
</dbReference>
<evidence type="ECO:0000313" key="3">
    <source>
        <dbReference type="Proteomes" id="UP000641137"/>
    </source>
</evidence>
<evidence type="ECO:0008006" key="4">
    <source>
        <dbReference type="Google" id="ProtNLM"/>
    </source>
</evidence>
<gene>
    <name evidence="2" type="ORF">GCM10010136_04520</name>
</gene>
<name>A0A8J3GG50_9HYPH</name>
<reference evidence="2" key="2">
    <citation type="submission" date="2020-09" db="EMBL/GenBank/DDBJ databases">
        <authorList>
            <person name="Sun Q."/>
            <person name="Kim S."/>
        </authorList>
    </citation>
    <scope>NUCLEOTIDE SEQUENCE</scope>
    <source>
        <strain evidence="2">KCTC 42097</strain>
    </source>
</reference>
<dbReference type="AlphaFoldDB" id="A0A8J3GG50"/>
<sequence length="290" mass="32044">MIMAQANSAQREPTMEEILASIRRIIEDSDAGAKQANDSVPPVKEVAGAVRQEPKFEVVNNPALTERVEVSRETQIAEDRRNDDFDLAAVRAVSDVLEREMPAHDANAHAPRRQAEESSMNNQGRFGQAPKSEQPAWDSQSQVAPTRERIEPAMQAAKPSFAPTAPRSLEGEGQGVYRQTAPSVSARAEENVSIQSAIVNVQPELQAPAPRQDVARPDTEKMLSEQAGQQIAAAFGELNVALEANRRRELDEMAKTMLRPMLQDWLDNNLPSLVEKLVREEIERIARGGR</sequence>
<proteinExistence type="predicted"/>
<keyword evidence="3" id="KW-1185">Reference proteome</keyword>
<accession>A0A8J3GG50</accession>
<organism evidence="2 3">
    <name type="scientific">Limoniibacter endophyticus</name>
    <dbReference type="NCBI Taxonomy" id="1565040"/>
    <lineage>
        <taxon>Bacteria</taxon>
        <taxon>Pseudomonadati</taxon>
        <taxon>Pseudomonadota</taxon>
        <taxon>Alphaproteobacteria</taxon>
        <taxon>Hyphomicrobiales</taxon>
        <taxon>Bartonellaceae</taxon>
        <taxon>Limoniibacter</taxon>
    </lineage>
</organism>
<dbReference type="Proteomes" id="UP000641137">
    <property type="component" value="Unassembled WGS sequence"/>
</dbReference>
<comment type="caution">
    <text evidence="2">The sequence shown here is derived from an EMBL/GenBank/DDBJ whole genome shotgun (WGS) entry which is preliminary data.</text>
</comment>
<evidence type="ECO:0000256" key="1">
    <source>
        <dbReference type="SAM" id="MobiDB-lite"/>
    </source>
</evidence>
<dbReference type="EMBL" id="BMZO01000001">
    <property type="protein sequence ID" value="GHC63045.1"/>
    <property type="molecule type" value="Genomic_DNA"/>
</dbReference>
<feature type="region of interest" description="Disordered" evidence="1">
    <location>
        <begin position="102"/>
        <end position="182"/>
    </location>
</feature>
<evidence type="ECO:0000313" key="2">
    <source>
        <dbReference type="EMBL" id="GHC63045.1"/>
    </source>
</evidence>